<accession>A0A918I465</accession>
<dbReference type="Pfam" id="PF07690">
    <property type="entry name" value="MFS_1"/>
    <property type="match status" value="2"/>
</dbReference>
<feature type="transmembrane region" description="Helical" evidence="6">
    <location>
        <begin position="161"/>
        <end position="180"/>
    </location>
</feature>
<evidence type="ECO:0000256" key="2">
    <source>
        <dbReference type="ARBA" id="ARBA00022692"/>
    </source>
</evidence>
<keyword evidence="9" id="KW-1185">Reference proteome</keyword>
<dbReference type="Proteomes" id="UP000636661">
    <property type="component" value="Unassembled WGS sequence"/>
</dbReference>
<evidence type="ECO:0000313" key="8">
    <source>
        <dbReference type="EMBL" id="GGU59410.1"/>
    </source>
</evidence>
<dbReference type="PANTHER" id="PTHR42718:SF39">
    <property type="entry name" value="ACTINORHODIN TRANSPORTER-RELATED"/>
    <property type="match status" value="1"/>
</dbReference>
<evidence type="ECO:0000256" key="6">
    <source>
        <dbReference type="SAM" id="Phobius"/>
    </source>
</evidence>
<dbReference type="InterPro" id="IPR011701">
    <property type="entry name" value="MFS"/>
</dbReference>
<feature type="transmembrane region" description="Helical" evidence="6">
    <location>
        <begin position="302"/>
        <end position="322"/>
    </location>
</feature>
<feature type="transmembrane region" description="Helical" evidence="6">
    <location>
        <begin position="134"/>
        <end position="154"/>
    </location>
</feature>
<dbReference type="CDD" id="cd17321">
    <property type="entry name" value="MFS_MMR_MDR_like"/>
    <property type="match status" value="1"/>
</dbReference>
<feature type="transmembrane region" description="Helical" evidence="6">
    <location>
        <begin position="192"/>
        <end position="212"/>
    </location>
</feature>
<dbReference type="AlphaFoldDB" id="A0A918I465"/>
<evidence type="ECO:0000256" key="4">
    <source>
        <dbReference type="ARBA" id="ARBA00023136"/>
    </source>
</evidence>
<gene>
    <name evidence="8" type="ORF">GCM10010274_55480</name>
</gene>
<keyword evidence="2 6" id="KW-0812">Transmembrane</keyword>
<name>A0A918I465_9ACTN</name>
<dbReference type="EMBL" id="BMTP01000017">
    <property type="protein sequence ID" value="GGU59410.1"/>
    <property type="molecule type" value="Genomic_DNA"/>
</dbReference>
<evidence type="ECO:0000256" key="1">
    <source>
        <dbReference type="ARBA" id="ARBA00004651"/>
    </source>
</evidence>
<feature type="transmembrane region" description="Helical" evidence="6">
    <location>
        <begin position="334"/>
        <end position="357"/>
    </location>
</feature>
<sequence>MAISSEQAPSVETEVERLTTGADAAADTVKLDPKRWAALLVLLVSAFMDLLDGTIANVAAPSMQQELAAGYSAIQWVLVGYQLAFALTLILGGRLGDIFGRKRMFLIGVAGFTLTSLTAGLAQEPWQLVISRVLQGAFSGIMVPQVLSIIHVTFSDKERGTAFALHGLVGGLAATLGLALGGLMVEWDLFGLSWRLIFLVNVPIGLVGLLYGSKVITESKAPQALRLDLLGLVLATGGLVMLVYPLLQGRELGWPAWGYASMIASLPVLLGFVAWQRRKSRKDGSPLVELGLFRTRSFSSGLAVNLIFYVGMGMFTIGWTLYMQIGQGWSPMRAGLTSLPFCIGAFLTATTSVMVLVPKFGRKAMQLGAVVLVAGLGSYIWVAGEYGSDVTSWHLVVPLFLIGLGFGTVATPLPLIVTSEVPHKDAGSASGLVNTNTQLGFAIGGALVSVVFFGGLAGNTGAGVDQQIPQLRQDLVATAGVTPGEADTVIAAYRTCSVDRAGEKDLATVPESCTVAPLRDQKVTSVLAGYQEDATGTSFAASFQTLLWVFIGITAVVFLLMFAIPRRLRHEGEGAPEAGQATVS</sequence>
<dbReference type="RefSeq" id="WP_189554016.1">
    <property type="nucleotide sequence ID" value="NZ_BMTP01000017.1"/>
</dbReference>
<dbReference type="GO" id="GO:0005886">
    <property type="term" value="C:plasma membrane"/>
    <property type="evidence" value="ECO:0007669"/>
    <property type="project" value="UniProtKB-SubCell"/>
</dbReference>
<evidence type="ECO:0000256" key="5">
    <source>
        <dbReference type="ARBA" id="ARBA00023251"/>
    </source>
</evidence>
<feature type="transmembrane region" description="Helical" evidence="6">
    <location>
        <begin position="256"/>
        <end position="275"/>
    </location>
</feature>
<comment type="caution">
    <text evidence="8">The sequence shown here is derived from an EMBL/GenBank/DDBJ whole genome shotgun (WGS) entry which is preliminary data.</text>
</comment>
<dbReference type="SUPFAM" id="SSF103473">
    <property type="entry name" value="MFS general substrate transporter"/>
    <property type="match status" value="1"/>
</dbReference>
<feature type="transmembrane region" description="Helical" evidence="6">
    <location>
        <begin position="224"/>
        <end position="244"/>
    </location>
</feature>
<keyword evidence="3 6" id="KW-1133">Transmembrane helix</keyword>
<comment type="subcellular location">
    <subcellularLocation>
        <location evidence="1">Cell membrane</location>
        <topology evidence="1">Multi-pass membrane protein</topology>
    </subcellularLocation>
</comment>
<dbReference type="PROSITE" id="PS50850">
    <property type="entry name" value="MFS"/>
    <property type="match status" value="1"/>
</dbReference>
<feature type="transmembrane region" description="Helical" evidence="6">
    <location>
        <begin position="72"/>
        <end position="92"/>
    </location>
</feature>
<dbReference type="InterPro" id="IPR020846">
    <property type="entry name" value="MFS_dom"/>
</dbReference>
<protein>
    <recommendedName>
        <fullName evidence="7">Major facilitator superfamily (MFS) profile domain-containing protein</fullName>
    </recommendedName>
</protein>
<reference evidence="8" key="2">
    <citation type="submission" date="2020-09" db="EMBL/GenBank/DDBJ databases">
        <authorList>
            <person name="Sun Q."/>
            <person name="Ohkuma M."/>
        </authorList>
    </citation>
    <scope>NUCLEOTIDE SEQUENCE</scope>
    <source>
        <strain evidence="8">JCM 4391</strain>
    </source>
</reference>
<organism evidence="8 9">
    <name type="scientific">Streptomyces lavendofoliae</name>
    <dbReference type="NCBI Taxonomy" id="67314"/>
    <lineage>
        <taxon>Bacteria</taxon>
        <taxon>Bacillati</taxon>
        <taxon>Actinomycetota</taxon>
        <taxon>Actinomycetes</taxon>
        <taxon>Kitasatosporales</taxon>
        <taxon>Streptomycetaceae</taxon>
        <taxon>Streptomyces</taxon>
    </lineage>
</organism>
<dbReference type="GO" id="GO:0022857">
    <property type="term" value="F:transmembrane transporter activity"/>
    <property type="evidence" value="ECO:0007669"/>
    <property type="project" value="InterPro"/>
</dbReference>
<keyword evidence="4 6" id="KW-0472">Membrane</keyword>
<evidence type="ECO:0000259" key="7">
    <source>
        <dbReference type="PROSITE" id="PS50850"/>
    </source>
</evidence>
<dbReference type="InterPro" id="IPR036259">
    <property type="entry name" value="MFS_trans_sf"/>
</dbReference>
<feature type="transmembrane region" description="Helical" evidence="6">
    <location>
        <begin position="439"/>
        <end position="457"/>
    </location>
</feature>
<dbReference type="Gene3D" id="1.20.1250.20">
    <property type="entry name" value="MFS general substrate transporter like domains"/>
    <property type="match status" value="1"/>
</dbReference>
<evidence type="ECO:0000313" key="9">
    <source>
        <dbReference type="Proteomes" id="UP000636661"/>
    </source>
</evidence>
<feature type="transmembrane region" description="Helical" evidence="6">
    <location>
        <begin position="395"/>
        <end position="418"/>
    </location>
</feature>
<dbReference type="PANTHER" id="PTHR42718">
    <property type="entry name" value="MAJOR FACILITATOR SUPERFAMILY MULTIDRUG TRANSPORTER MFSC"/>
    <property type="match status" value="1"/>
</dbReference>
<feature type="transmembrane region" description="Helical" evidence="6">
    <location>
        <begin position="364"/>
        <end position="383"/>
    </location>
</feature>
<feature type="transmembrane region" description="Helical" evidence="6">
    <location>
        <begin position="36"/>
        <end position="60"/>
    </location>
</feature>
<evidence type="ECO:0000256" key="3">
    <source>
        <dbReference type="ARBA" id="ARBA00022989"/>
    </source>
</evidence>
<dbReference type="GO" id="GO:0046677">
    <property type="term" value="P:response to antibiotic"/>
    <property type="evidence" value="ECO:0007669"/>
    <property type="project" value="UniProtKB-KW"/>
</dbReference>
<feature type="transmembrane region" description="Helical" evidence="6">
    <location>
        <begin position="104"/>
        <end position="122"/>
    </location>
</feature>
<keyword evidence="5" id="KW-0046">Antibiotic resistance</keyword>
<feature type="domain" description="Major facilitator superfamily (MFS) profile" evidence="7">
    <location>
        <begin position="38"/>
        <end position="569"/>
    </location>
</feature>
<proteinExistence type="predicted"/>
<reference evidence="8" key="1">
    <citation type="journal article" date="2014" name="Int. J. Syst. Evol. Microbiol.">
        <title>Complete genome sequence of Corynebacterium casei LMG S-19264T (=DSM 44701T), isolated from a smear-ripened cheese.</title>
        <authorList>
            <consortium name="US DOE Joint Genome Institute (JGI-PGF)"/>
            <person name="Walter F."/>
            <person name="Albersmeier A."/>
            <person name="Kalinowski J."/>
            <person name="Ruckert C."/>
        </authorList>
    </citation>
    <scope>NUCLEOTIDE SEQUENCE</scope>
    <source>
        <strain evidence="8">JCM 4391</strain>
    </source>
</reference>
<feature type="transmembrane region" description="Helical" evidence="6">
    <location>
        <begin position="545"/>
        <end position="564"/>
    </location>
</feature>